<dbReference type="EMBL" id="FMBI01000007">
    <property type="protein sequence ID" value="SCB78336.1"/>
    <property type="molecule type" value="Genomic_DNA"/>
</dbReference>
<dbReference type="Gene3D" id="2.120.10.30">
    <property type="entry name" value="TolB, C-terminal domain"/>
    <property type="match status" value="1"/>
</dbReference>
<dbReference type="Proteomes" id="UP000195991">
    <property type="component" value="Unassembled WGS sequence"/>
</dbReference>
<feature type="domain" description="Dipeptidylpeptidase IV N-terminal" evidence="1">
    <location>
        <begin position="26"/>
        <end position="116"/>
    </location>
</feature>
<name>A0A1C3Z7P1_BACTU</name>
<evidence type="ECO:0000313" key="2">
    <source>
        <dbReference type="EMBL" id="SCB78336.1"/>
    </source>
</evidence>
<gene>
    <name evidence="2" type="ORF">BTT61001_00150</name>
</gene>
<accession>A0A1C3Z7P1</accession>
<dbReference type="SUPFAM" id="SSF82171">
    <property type="entry name" value="DPP6 N-terminal domain-like"/>
    <property type="match status" value="1"/>
</dbReference>
<evidence type="ECO:0000313" key="3">
    <source>
        <dbReference type="Proteomes" id="UP000195991"/>
    </source>
</evidence>
<dbReference type="InterPro" id="IPR002469">
    <property type="entry name" value="Peptidase_S9B_N"/>
</dbReference>
<proteinExistence type="predicted"/>
<organism evidence="2 3">
    <name type="scientific">Bacillus thuringiensis</name>
    <dbReference type="NCBI Taxonomy" id="1428"/>
    <lineage>
        <taxon>Bacteria</taxon>
        <taxon>Bacillati</taxon>
        <taxon>Bacillota</taxon>
        <taxon>Bacilli</taxon>
        <taxon>Bacillales</taxon>
        <taxon>Bacillaceae</taxon>
        <taxon>Bacillus</taxon>
        <taxon>Bacillus cereus group</taxon>
    </lineage>
</organism>
<dbReference type="Pfam" id="PF00930">
    <property type="entry name" value="DPPIV_N"/>
    <property type="match status" value="1"/>
</dbReference>
<reference evidence="2 3" key="1">
    <citation type="submission" date="2016-08" db="EMBL/GenBank/DDBJ databases">
        <authorList>
            <person name="Seilhamer J.J."/>
        </authorList>
    </citation>
    <scope>NUCLEOTIDE SEQUENCE [LARGE SCALE GENOMIC DNA]</scope>
    <source>
        <strain evidence="2 3">IEBC_T61001</strain>
    </source>
</reference>
<dbReference type="InterPro" id="IPR011042">
    <property type="entry name" value="6-blade_b-propeller_TolB-like"/>
</dbReference>
<evidence type="ECO:0000259" key="1">
    <source>
        <dbReference type="Pfam" id="PF00930"/>
    </source>
</evidence>
<dbReference type="GO" id="GO:0006508">
    <property type="term" value="P:proteolysis"/>
    <property type="evidence" value="ECO:0007669"/>
    <property type="project" value="InterPro"/>
</dbReference>
<protein>
    <recommendedName>
        <fullName evidence="1">Dipeptidylpeptidase IV N-terminal domain-containing protein</fullName>
    </recommendedName>
</protein>
<sequence>MKVNEKTYLSIEEIISLPVLSSANISDDGENVAFVKKSANWEDNTYRNHVWIYEADKGQSYPLTNGDIDSIHPLWSPDSKSIAYLSPSGEGANTNQIFVKSIEGGSEVQITDEKEGVNTFKWEPTGKGFYYIAQSKECEEIEKRKGLYGDFHHVGKEHRNNCLYYVEIEKVIQNDKQERKFSGIYQLTNGKDFYIHNFDISNDGKKVVCMATPSLNDYMNGDIYIRC</sequence>
<dbReference type="AlphaFoldDB" id="A0A1C3Z7P1"/>